<feature type="transmembrane region" description="Helical" evidence="1">
    <location>
        <begin position="45"/>
        <end position="61"/>
    </location>
</feature>
<evidence type="ECO:0000313" key="2">
    <source>
        <dbReference type="EMBL" id="MDQ0338248.1"/>
    </source>
</evidence>
<organism evidence="2 3">
    <name type="scientific">Caldalkalibacillus uzonensis</name>
    <dbReference type="NCBI Taxonomy" id="353224"/>
    <lineage>
        <taxon>Bacteria</taxon>
        <taxon>Bacillati</taxon>
        <taxon>Bacillota</taxon>
        <taxon>Bacilli</taxon>
        <taxon>Bacillales</taxon>
        <taxon>Bacillaceae</taxon>
        <taxon>Caldalkalibacillus</taxon>
    </lineage>
</organism>
<evidence type="ECO:0000313" key="3">
    <source>
        <dbReference type="Proteomes" id="UP001232445"/>
    </source>
</evidence>
<dbReference type="Proteomes" id="UP001232445">
    <property type="component" value="Unassembled WGS sequence"/>
</dbReference>
<keyword evidence="1" id="KW-0472">Membrane</keyword>
<name>A0ABU0CPA7_9BACI</name>
<keyword evidence="1" id="KW-0812">Transmembrane</keyword>
<proteinExistence type="predicted"/>
<protein>
    <submittedName>
        <fullName evidence="2">Uncharacterized protein</fullName>
    </submittedName>
</protein>
<comment type="caution">
    <text evidence="2">The sequence shown here is derived from an EMBL/GenBank/DDBJ whole genome shotgun (WGS) entry which is preliminary data.</text>
</comment>
<dbReference type="EMBL" id="JAUSUQ010000003">
    <property type="protein sequence ID" value="MDQ0338248.1"/>
    <property type="molecule type" value="Genomic_DNA"/>
</dbReference>
<keyword evidence="1" id="KW-1133">Transmembrane helix</keyword>
<keyword evidence="3" id="KW-1185">Reference proteome</keyword>
<sequence>MSPDDDLAKVVAGVHRDPVITFMLKCGPNPQRAIYHDVDDHLSKNYAVFLWNGAILVLNLIRGRGWR</sequence>
<evidence type="ECO:0000256" key="1">
    <source>
        <dbReference type="SAM" id="Phobius"/>
    </source>
</evidence>
<gene>
    <name evidence="2" type="ORF">J2S00_001032</name>
</gene>
<reference evidence="2 3" key="1">
    <citation type="submission" date="2023-07" db="EMBL/GenBank/DDBJ databases">
        <title>Genomic Encyclopedia of Type Strains, Phase IV (KMG-IV): sequencing the most valuable type-strain genomes for metagenomic binning, comparative biology and taxonomic classification.</title>
        <authorList>
            <person name="Goeker M."/>
        </authorList>
    </citation>
    <scope>NUCLEOTIDE SEQUENCE [LARGE SCALE GENOMIC DNA]</scope>
    <source>
        <strain evidence="2 3">DSM 17740</strain>
    </source>
</reference>
<accession>A0ABU0CPA7</accession>